<sequence length="150" mass="16199">MNTKAVIVSVLVAIVCVQFANSLVCYTCVTPKDCKSPKKVTCTNAAANETSNHLEVYHQNVRNATSTRFDCLALKYTWNNDVIHQLHGCVHPAVGPCSLTLKPAYGHYNKTKCLTCSGDKCNKSPAGKMSSSTVTIAASVFGLLLVKIYV</sequence>
<keyword evidence="2" id="KW-1185">Reference proteome</keyword>
<dbReference type="RefSeq" id="XP_017033716.1">
    <property type="nucleotide sequence ID" value="XM_017178227.3"/>
</dbReference>
<keyword evidence="1" id="KW-0732">Signal</keyword>
<proteinExistence type="predicted"/>
<evidence type="ECO:0000313" key="2">
    <source>
        <dbReference type="Proteomes" id="UP001652661"/>
    </source>
</evidence>
<dbReference type="Proteomes" id="UP001652661">
    <property type="component" value="Chromosome 2L"/>
</dbReference>
<reference evidence="3" key="2">
    <citation type="submission" date="2025-08" db="UniProtKB">
        <authorList>
            <consortium name="RefSeq"/>
        </authorList>
    </citation>
    <scope>IDENTIFICATION</scope>
    <source>
        <strain evidence="3">14028-0561.14</strain>
        <tissue evidence="3">Whole fly</tissue>
    </source>
</reference>
<protein>
    <recommendedName>
        <fullName evidence="4">Protein quiver</fullName>
    </recommendedName>
</protein>
<organism evidence="2 3">
    <name type="scientific">Drosophila kikkawai</name>
    <name type="common">Fruit fly</name>
    <dbReference type="NCBI Taxonomy" id="30033"/>
    <lineage>
        <taxon>Eukaryota</taxon>
        <taxon>Metazoa</taxon>
        <taxon>Ecdysozoa</taxon>
        <taxon>Arthropoda</taxon>
        <taxon>Hexapoda</taxon>
        <taxon>Insecta</taxon>
        <taxon>Pterygota</taxon>
        <taxon>Neoptera</taxon>
        <taxon>Endopterygota</taxon>
        <taxon>Diptera</taxon>
        <taxon>Brachycera</taxon>
        <taxon>Muscomorpha</taxon>
        <taxon>Ephydroidea</taxon>
        <taxon>Drosophilidae</taxon>
        <taxon>Drosophila</taxon>
        <taxon>Sophophora</taxon>
    </lineage>
</organism>
<evidence type="ECO:0000256" key="1">
    <source>
        <dbReference type="SAM" id="SignalP"/>
    </source>
</evidence>
<evidence type="ECO:0008006" key="4">
    <source>
        <dbReference type="Google" id="ProtNLM"/>
    </source>
</evidence>
<feature type="chain" id="PRO_5028081014" description="Protein quiver" evidence="1">
    <location>
        <begin position="23"/>
        <end position="150"/>
    </location>
</feature>
<evidence type="ECO:0000313" key="3">
    <source>
        <dbReference type="RefSeq" id="XP_017033716.1"/>
    </source>
</evidence>
<accession>A0A6P4JE08</accession>
<feature type="signal peptide" evidence="1">
    <location>
        <begin position="1"/>
        <end position="22"/>
    </location>
</feature>
<reference evidence="2" key="1">
    <citation type="submission" date="2025-05" db="UniProtKB">
        <authorList>
            <consortium name="RefSeq"/>
        </authorList>
    </citation>
    <scope>NUCLEOTIDE SEQUENCE [LARGE SCALE GENOMIC DNA]</scope>
    <source>
        <strain evidence="2">14028-0561.14</strain>
    </source>
</reference>
<dbReference type="AlphaFoldDB" id="A0A6P4JE08"/>
<name>A0A6P4JE08_DROKI</name>
<gene>
    <name evidence="3" type="primary">LOC108082720</name>
</gene>
<dbReference type="GeneID" id="108082720"/>
<dbReference type="OrthoDB" id="7988812at2759"/>